<keyword evidence="9 11" id="KW-0326">Glycosidase</keyword>
<accession>A0A9W6T212</accession>
<keyword evidence="12" id="KW-0812">Transmembrane</keyword>
<feature type="transmembrane region" description="Helical" evidence="12">
    <location>
        <begin position="431"/>
        <end position="452"/>
    </location>
</feature>
<evidence type="ECO:0000313" key="14">
    <source>
        <dbReference type="EMBL" id="GME69661.1"/>
    </source>
</evidence>
<dbReference type="Pfam" id="PF03663">
    <property type="entry name" value="Glyco_hydro_76"/>
    <property type="match status" value="1"/>
</dbReference>
<evidence type="ECO:0000313" key="15">
    <source>
        <dbReference type="Proteomes" id="UP001165120"/>
    </source>
</evidence>
<dbReference type="GO" id="GO:0071555">
    <property type="term" value="P:cell wall organization"/>
    <property type="evidence" value="ECO:0007669"/>
    <property type="project" value="UniProtKB-KW"/>
</dbReference>
<dbReference type="InterPro" id="IPR014480">
    <property type="entry name" value="Mannan-1_6-alpha_mannosidase"/>
</dbReference>
<dbReference type="PIRSF" id="PIRSF016302">
    <property type="entry name" value="Man_a_manosd"/>
    <property type="match status" value="1"/>
</dbReference>
<keyword evidence="15" id="KW-1185">Reference proteome</keyword>
<evidence type="ECO:0000256" key="2">
    <source>
        <dbReference type="ARBA" id="ARBA00004308"/>
    </source>
</evidence>
<evidence type="ECO:0000256" key="13">
    <source>
        <dbReference type="SAM" id="SignalP"/>
    </source>
</evidence>
<evidence type="ECO:0000256" key="10">
    <source>
        <dbReference type="ARBA" id="ARBA00023316"/>
    </source>
</evidence>
<dbReference type="GO" id="GO:0016052">
    <property type="term" value="P:carbohydrate catabolic process"/>
    <property type="evidence" value="ECO:0007669"/>
    <property type="project" value="InterPro"/>
</dbReference>
<evidence type="ECO:0000256" key="4">
    <source>
        <dbReference type="ARBA" id="ARBA00012350"/>
    </source>
</evidence>
<proteinExistence type="inferred from homology"/>
<keyword evidence="7 12" id="KW-0472">Membrane</keyword>
<feature type="signal peptide" evidence="13">
    <location>
        <begin position="1"/>
        <end position="22"/>
    </location>
</feature>
<evidence type="ECO:0000256" key="7">
    <source>
        <dbReference type="ARBA" id="ARBA00023136"/>
    </source>
</evidence>
<dbReference type="GO" id="GO:0009272">
    <property type="term" value="P:fungal-type cell wall biogenesis"/>
    <property type="evidence" value="ECO:0007669"/>
    <property type="project" value="TreeGrafter"/>
</dbReference>
<gene>
    <name evidence="14" type="ORF">Cboi02_000247900</name>
</gene>
<evidence type="ECO:0000256" key="9">
    <source>
        <dbReference type="ARBA" id="ARBA00023295"/>
    </source>
</evidence>
<dbReference type="EMBL" id="BSXN01000740">
    <property type="protein sequence ID" value="GME69661.1"/>
    <property type="molecule type" value="Genomic_DNA"/>
</dbReference>
<evidence type="ECO:0000256" key="11">
    <source>
        <dbReference type="PIRNR" id="PIRNR016302"/>
    </source>
</evidence>
<dbReference type="InterPro" id="IPR008928">
    <property type="entry name" value="6-hairpin_glycosidase_sf"/>
</dbReference>
<sequence>MSQIISILTTILLSSLISFSNAIALDTTSKDSICNAITEVLDGTFNYYEGFKYGGTIGMFTPPYYWWEAGEAWGGIIDTWYFCQNDTYEQVIMDALLHQVGKDNDYIPSNQSMTEGNDDQALWGLAVMGATERNFTNPPSDQPQWLALTQAVYNTMWSRWDNANCGGGLRWQIFTWNSGYDYKNTISNGCLMHIAARLARYTGNQTYADTASTVWDWLVEVNFVSLNGDSYDIYDGADIGDGNCTDLTKIQWSYSAGILMAGCAYMYDFTNDTEWLTRTTQIFNGLSIFFTDNIMYEQFCQPKKTCNNDQRSFKSVFSRCLGMTAKLIPSLHDKIMTVLTASAVAAAQSCTGGTDGRTCGLAWNYNGWDGFYGLGEQISALEVMNNLLIDDRPGPFTNRSGGSSVGNADAGLDSKIVTNPNEITITTGDKAGAGFITAIIIIVLISICFWMLL</sequence>
<reference evidence="14" key="1">
    <citation type="submission" date="2023-04" db="EMBL/GenBank/DDBJ databases">
        <title>Candida boidinii NBRC 10035.</title>
        <authorList>
            <person name="Ichikawa N."/>
            <person name="Sato H."/>
            <person name="Tonouchi N."/>
        </authorList>
    </citation>
    <scope>NUCLEOTIDE SEQUENCE</scope>
    <source>
        <strain evidence="14">NBRC 10035</strain>
    </source>
</reference>
<dbReference type="EC" id="3.2.1.101" evidence="4 11"/>
<keyword evidence="10" id="KW-0961">Cell wall biogenesis/degradation</keyword>
<dbReference type="InterPro" id="IPR005198">
    <property type="entry name" value="Glyco_hydro_76"/>
</dbReference>
<feature type="chain" id="PRO_5040726403" description="Mannan endo-1,6-alpha-mannosidase" evidence="13">
    <location>
        <begin position="23"/>
        <end position="453"/>
    </location>
</feature>
<keyword evidence="5 13" id="KW-0732">Signal</keyword>
<evidence type="ECO:0000256" key="5">
    <source>
        <dbReference type="ARBA" id="ARBA00022729"/>
    </source>
</evidence>
<dbReference type="GO" id="GO:0012505">
    <property type="term" value="C:endomembrane system"/>
    <property type="evidence" value="ECO:0007669"/>
    <property type="project" value="UniProtKB-SubCell"/>
</dbReference>
<comment type="caution">
    <text evidence="14">The sequence shown here is derived from an EMBL/GenBank/DDBJ whole genome shotgun (WGS) entry which is preliminary data.</text>
</comment>
<dbReference type="PANTHER" id="PTHR12145">
    <property type="entry name" value="MANNAN ENDO-1,6-ALPHA-MANNOSIDASE DCW1"/>
    <property type="match status" value="1"/>
</dbReference>
<dbReference type="GO" id="GO:0007117">
    <property type="term" value="P:budding cell bud growth"/>
    <property type="evidence" value="ECO:0007669"/>
    <property type="project" value="TreeGrafter"/>
</dbReference>
<evidence type="ECO:0000256" key="12">
    <source>
        <dbReference type="SAM" id="Phobius"/>
    </source>
</evidence>
<evidence type="ECO:0000256" key="1">
    <source>
        <dbReference type="ARBA" id="ARBA00001452"/>
    </source>
</evidence>
<protein>
    <recommendedName>
        <fullName evidence="4 11">Mannan endo-1,6-alpha-mannosidase</fullName>
        <ecNumber evidence="4 11">3.2.1.101</ecNumber>
    </recommendedName>
</protein>
<keyword evidence="6 11" id="KW-0378">Hydrolase</keyword>
<dbReference type="FunFam" id="1.50.10.20:FF:000006">
    <property type="entry name" value="Mannan endo-1,6-alpha-mannosidase"/>
    <property type="match status" value="1"/>
</dbReference>
<dbReference type="AlphaFoldDB" id="A0A9W6T212"/>
<dbReference type="Proteomes" id="UP001165120">
    <property type="component" value="Unassembled WGS sequence"/>
</dbReference>
<comment type="catalytic activity">
    <reaction evidence="1 11">
        <text>Random hydrolysis of (1-&gt;6)-alpha-D-mannosidic linkages in unbranched (1-&gt;6)-mannans.</text>
        <dbReference type="EC" id="3.2.1.101"/>
    </reaction>
</comment>
<evidence type="ECO:0000256" key="3">
    <source>
        <dbReference type="ARBA" id="ARBA00009699"/>
    </source>
</evidence>
<comment type="similarity">
    <text evidence="3 11">Belongs to the glycosyl hydrolase 76 family.</text>
</comment>
<dbReference type="Gene3D" id="1.50.10.20">
    <property type="match status" value="1"/>
</dbReference>
<evidence type="ECO:0000256" key="6">
    <source>
        <dbReference type="ARBA" id="ARBA00022801"/>
    </source>
</evidence>
<keyword evidence="8" id="KW-0325">Glycoprotein</keyword>
<dbReference type="GO" id="GO:0008496">
    <property type="term" value="F:mannan endo-1,6-alpha-mannosidase activity"/>
    <property type="evidence" value="ECO:0007669"/>
    <property type="project" value="UniProtKB-UniRule"/>
</dbReference>
<dbReference type="SUPFAM" id="SSF48208">
    <property type="entry name" value="Six-hairpin glycosidases"/>
    <property type="match status" value="1"/>
</dbReference>
<dbReference type="PANTHER" id="PTHR12145:SF21">
    <property type="entry name" value="MANNAN ENDO-1,6-ALPHA-MANNOSIDASE DFG5"/>
    <property type="match status" value="1"/>
</dbReference>
<evidence type="ECO:0000256" key="8">
    <source>
        <dbReference type="ARBA" id="ARBA00023180"/>
    </source>
</evidence>
<name>A0A9W6T212_CANBO</name>
<comment type="subcellular location">
    <subcellularLocation>
        <location evidence="2">Endomembrane system</location>
    </subcellularLocation>
</comment>
<organism evidence="14 15">
    <name type="scientific">Candida boidinii</name>
    <name type="common">Yeast</name>
    <dbReference type="NCBI Taxonomy" id="5477"/>
    <lineage>
        <taxon>Eukaryota</taxon>
        <taxon>Fungi</taxon>
        <taxon>Dikarya</taxon>
        <taxon>Ascomycota</taxon>
        <taxon>Saccharomycotina</taxon>
        <taxon>Pichiomycetes</taxon>
        <taxon>Pichiales</taxon>
        <taxon>Pichiaceae</taxon>
        <taxon>Ogataea</taxon>
        <taxon>Ogataea/Candida clade</taxon>
    </lineage>
</organism>
<keyword evidence="12" id="KW-1133">Transmembrane helix</keyword>